<sequence>MPDSSSPAPKSFPSRRALREAAARNAAPTEPQQQHVATQPEAPEALEQQPARPAAQAPAVTLPESPVEHDGPITGGYVRVPLPERDLSSARADDGSTPRARRPLRRRIAAAAAAASVGGLVLSAAVPLTQGSEDEVVAAATQQRLFSEVSPEDIPASLAEITAVDVDEAIAGTYAYRARALVNYPFQQSVLLTDPFGYRTAPVEQFHDAQDFGAAAGTPIYAIADGTVLEAGFASDGCGFGLKLEHEIDGKEVTSRYCHMQDASHSYSVGDTLMMGDPVGRVGATGMAFGAHLHLALRVDDQPADPMPFLAKYSRMDRDEKTTTKNAPATAETRSGTSS</sequence>
<dbReference type="EMBL" id="QYAD01000004">
    <property type="protein sequence ID" value="MBL3690645.1"/>
    <property type="molecule type" value="Genomic_DNA"/>
</dbReference>
<organism evidence="3 4">
    <name type="scientific">Leucobacter chromiireducens subsp. chromiireducens</name>
    <dbReference type="NCBI Taxonomy" id="660067"/>
    <lineage>
        <taxon>Bacteria</taxon>
        <taxon>Bacillati</taxon>
        <taxon>Actinomycetota</taxon>
        <taxon>Actinomycetes</taxon>
        <taxon>Micrococcales</taxon>
        <taxon>Microbacteriaceae</taxon>
        <taxon>Leucobacter</taxon>
    </lineage>
</organism>
<feature type="compositionally biased region" description="Basic and acidic residues" evidence="1">
    <location>
        <begin position="82"/>
        <end position="96"/>
    </location>
</feature>
<name>A0ABS1SR77_9MICO</name>
<feature type="region of interest" description="Disordered" evidence="1">
    <location>
        <begin position="1"/>
        <end position="103"/>
    </location>
</feature>
<gene>
    <name evidence="3" type="ORF">D3226_11890</name>
</gene>
<dbReference type="RefSeq" id="WP_202382813.1">
    <property type="nucleotide sequence ID" value="NZ_BAAAMA010000010.1"/>
</dbReference>
<dbReference type="Gene3D" id="2.70.70.10">
    <property type="entry name" value="Glucose Permease (Domain IIA)"/>
    <property type="match status" value="1"/>
</dbReference>
<comment type="caution">
    <text evidence="3">The sequence shown here is derived from an EMBL/GenBank/DDBJ whole genome shotgun (WGS) entry which is preliminary data.</text>
</comment>
<dbReference type="Pfam" id="PF01551">
    <property type="entry name" value="Peptidase_M23"/>
    <property type="match status" value="1"/>
</dbReference>
<dbReference type="InterPro" id="IPR011055">
    <property type="entry name" value="Dup_hybrid_motif"/>
</dbReference>
<accession>A0ABS1SR77</accession>
<evidence type="ECO:0000259" key="2">
    <source>
        <dbReference type="Pfam" id="PF01551"/>
    </source>
</evidence>
<evidence type="ECO:0000256" key="1">
    <source>
        <dbReference type="SAM" id="MobiDB-lite"/>
    </source>
</evidence>
<dbReference type="InterPro" id="IPR050570">
    <property type="entry name" value="Cell_wall_metabolism_enzyme"/>
</dbReference>
<proteinExistence type="predicted"/>
<dbReference type="CDD" id="cd12797">
    <property type="entry name" value="M23_peptidase"/>
    <property type="match status" value="1"/>
</dbReference>
<dbReference type="Proteomes" id="UP001646141">
    <property type="component" value="Unassembled WGS sequence"/>
</dbReference>
<reference evidence="3 4" key="1">
    <citation type="submission" date="2018-09" db="EMBL/GenBank/DDBJ databases">
        <title>Comparative genomics of Leucobacter spp.</title>
        <authorList>
            <person name="Reis A.C."/>
            <person name="Kolvenbach B.A."/>
            <person name="Corvini P.F.X."/>
            <person name="Nunes O.C."/>
        </authorList>
    </citation>
    <scope>NUCLEOTIDE SEQUENCE [LARGE SCALE GENOMIC DNA]</scope>
    <source>
        <strain evidence="3 4">L-1</strain>
    </source>
</reference>
<dbReference type="PANTHER" id="PTHR21666:SF270">
    <property type="entry name" value="MUREIN HYDROLASE ACTIVATOR ENVC"/>
    <property type="match status" value="1"/>
</dbReference>
<keyword evidence="4" id="KW-1185">Reference proteome</keyword>
<feature type="compositionally biased region" description="Basic and acidic residues" evidence="1">
    <location>
        <begin position="314"/>
        <end position="323"/>
    </location>
</feature>
<feature type="compositionally biased region" description="Polar residues" evidence="1">
    <location>
        <begin position="324"/>
        <end position="339"/>
    </location>
</feature>
<protein>
    <submittedName>
        <fullName evidence="3">M23 family metallopeptidase</fullName>
    </submittedName>
</protein>
<feature type="region of interest" description="Disordered" evidence="1">
    <location>
        <begin position="308"/>
        <end position="339"/>
    </location>
</feature>
<feature type="compositionally biased region" description="Low complexity" evidence="1">
    <location>
        <begin position="37"/>
        <end position="59"/>
    </location>
</feature>
<feature type="domain" description="M23ase beta-sheet core" evidence="2">
    <location>
        <begin position="206"/>
        <end position="306"/>
    </location>
</feature>
<dbReference type="SUPFAM" id="SSF51261">
    <property type="entry name" value="Duplicated hybrid motif"/>
    <property type="match status" value="1"/>
</dbReference>
<evidence type="ECO:0000313" key="3">
    <source>
        <dbReference type="EMBL" id="MBL3690645.1"/>
    </source>
</evidence>
<dbReference type="InterPro" id="IPR016047">
    <property type="entry name" value="M23ase_b-sheet_dom"/>
</dbReference>
<evidence type="ECO:0000313" key="4">
    <source>
        <dbReference type="Proteomes" id="UP001646141"/>
    </source>
</evidence>
<dbReference type="PANTHER" id="PTHR21666">
    <property type="entry name" value="PEPTIDASE-RELATED"/>
    <property type="match status" value="1"/>
</dbReference>